<evidence type="ECO:0000313" key="4">
    <source>
        <dbReference type="EMBL" id="RKK67294.1"/>
    </source>
</evidence>
<dbReference type="InterPro" id="IPR045312">
    <property type="entry name" value="PCBER-like"/>
</dbReference>
<keyword evidence="2" id="KW-0560">Oxidoreductase</keyword>
<feature type="domain" description="NmrA-like" evidence="3">
    <location>
        <begin position="5"/>
        <end position="218"/>
    </location>
</feature>
<dbReference type="VEuPathDB" id="FungiDB:FOIG_09343"/>
<dbReference type="InterPro" id="IPR036291">
    <property type="entry name" value="NAD(P)-bd_dom_sf"/>
</dbReference>
<gene>
    <name evidence="4" type="ORF">BFJ69_g14627</name>
</gene>
<dbReference type="InterPro" id="IPR008030">
    <property type="entry name" value="NmrA-like"/>
</dbReference>
<dbReference type="VEuPathDB" id="FungiDB:HZS61_003569"/>
<protein>
    <recommendedName>
        <fullName evidence="3">NmrA-like domain-containing protein</fullName>
    </recommendedName>
</protein>
<proteinExistence type="predicted"/>
<comment type="caution">
    <text evidence="4">The sequence shown here is derived from an EMBL/GenBank/DDBJ whole genome shotgun (WGS) entry which is preliminary data.</text>
</comment>
<organism evidence="4 5">
    <name type="scientific">Fusarium oxysporum</name>
    <name type="common">Fusarium vascular wilt</name>
    <dbReference type="NCBI Taxonomy" id="5507"/>
    <lineage>
        <taxon>Eukaryota</taxon>
        <taxon>Fungi</taxon>
        <taxon>Dikarya</taxon>
        <taxon>Ascomycota</taxon>
        <taxon>Pezizomycotina</taxon>
        <taxon>Sordariomycetes</taxon>
        <taxon>Hypocreomycetidae</taxon>
        <taxon>Hypocreales</taxon>
        <taxon>Nectriaceae</taxon>
        <taxon>Fusarium</taxon>
        <taxon>Fusarium oxysporum species complex</taxon>
    </lineage>
</organism>
<keyword evidence="1" id="KW-0521">NADP</keyword>
<dbReference type="InterPro" id="IPR051609">
    <property type="entry name" value="NmrA/Isoflavone_reductase-like"/>
</dbReference>
<dbReference type="Gene3D" id="3.90.25.10">
    <property type="entry name" value="UDP-galactose 4-epimerase, domain 1"/>
    <property type="match status" value="1"/>
</dbReference>
<reference evidence="4 5" key="1">
    <citation type="journal article" date="2018" name="Sci. Rep.">
        <title>Characterisation of pathogen-specific regions and novel effector candidates in Fusarium oxysporum f. sp. cepae.</title>
        <authorList>
            <person name="Armitage A.D."/>
            <person name="Taylor A."/>
            <person name="Sobczyk M.K."/>
            <person name="Baxter L."/>
            <person name="Greenfield B.P."/>
            <person name="Bates H.J."/>
            <person name="Wilson F."/>
            <person name="Jackson A.C."/>
            <person name="Ott S."/>
            <person name="Harrison R.J."/>
            <person name="Clarkson J.P."/>
        </authorList>
    </citation>
    <scope>NUCLEOTIDE SEQUENCE [LARGE SCALE GENOMIC DNA]</scope>
    <source>
        <strain evidence="4 5">Fo_A13</strain>
    </source>
</reference>
<dbReference type="PANTHER" id="PTHR47706">
    <property type="entry name" value="NMRA-LIKE FAMILY PROTEIN"/>
    <property type="match status" value="1"/>
</dbReference>
<evidence type="ECO:0000256" key="1">
    <source>
        <dbReference type="ARBA" id="ARBA00022857"/>
    </source>
</evidence>
<dbReference type="Proteomes" id="UP000285084">
    <property type="component" value="Unassembled WGS sequence"/>
</dbReference>
<dbReference type="Gene3D" id="3.40.50.720">
    <property type="entry name" value="NAD(P)-binding Rossmann-like Domain"/>
    <property type="match status" value="1"/>
</dbReference>
<evidence type="ECO:0000256" key="2">
    <source>
        <dbReference type="ARBA" id="ARBA00023002"/>
    </source>
</evidence>
<dbReference type="GO" id="GO:0016491">
    <property type="term" value="F:oxidoreductase activity"/>
    <property type="evidence" value="ECO:0007669"/>
    <property type="project" value="UniProtKB-KW"/>
</dbReference>
<accession>A0A420MH13</accession>
<dbReference type="CDD" id="cd05259">
    <property type="entry name" value="PCBER_SDR_a"/>
    <property type="match status" value="1"/>
</dbReference>
<dbReference type="AlphaFoldDB" id="A0A420MH13"/>
<dbReference type="VEuPathDB" id="FungiDB:FOXG_04966"/>
<dbReference type="VEuPathDB" id="FungiDB:FOC4_g10013363"/>
<evidence type="ECO:0000259" key="3">
    <source>
        <dbReference type="Pfam" id="PF05368"/>
    </source>
</evidence>
<dbReference type="SUPFAM" id="SSF51735">
    <property type="entry name" value="NAD(P)-binding Rossmann-fold domains"/>
    <property type="match status" value="1"/>
</dbReference>
<dbReference type="VEuPathDB" id="FungiDB:FOMG_18121"/>
<dbReference type="Pfam" id="PF05368">
    <property type="entry name" value="NmrA"/>
    <property type="match status" value="1"/>
</dbReference>
<sequence length="300" mass="32125">MSSIKKIALVGKGQLGTAILDQLLKAGFDVSVFSRSKQDAPPGATAVQVDYSSVDSLSTAFKGHDAVVSTVGAAAIPGQKTIIDAAILAGVKRFIPSDFASVTNDPKVKDVPIFQPVLQIKDYLIQKAQAGKIEYTIFATGPILEYTFGWPLFVNYHNRSVQVHGDGNVRISATSIAGIGKAVAGSLRKPEQTKNRVVHVHEAIVSQAKILDIAKKAAPEGSGWTETTIDPLEALQTATDKFLENPTDVFAGVGLIKAVVLSGKYDTEYTEVDNELFGLSVLSDEELEKNYVPLLTKKPE</sequence>
<evidence type="ECO:0000313" key="5">
    <source>
        <dbReference type="Proteomes" id="UP000285084"/>
    </source>
</evidence>
<name>A0A420MH13_FUSOX</name>
<dbReference type="EMBL" id="MRCX01000236">
    <property type="protein sequence ID" value="RKK67294.1"/>
    <property type="molecule type" value="Genomic_DNA"/>
</dbReference>
<dbReference type="VEuPathDB" id="FungiDB:FOZG_10694"/>
<dbReference type="VEuPathDB" id="FungiDB:FOC1_g10010803"/>
<dbReference type="PANTHER" id="PTHR47706:SF1">
    <property type="entry name" value="CIPA-LIKE, PUTATIVE (AFU_ORTHOLOGUE AFUA_1G12460)-RELATED"/>
    <property type="match status" value="1"/>
</dbReference>